<keyword evidence="4" id="KW-0812">Transmembrane</keyword>
<dbReference type="GO" id="GO:0043709">
    <property type="term" value="P:cell adhesion involved in single-species biofilm formation"/>
    <property type="evidence" value="ECO:0007669"/>
    <property type="project" value="TreeGrafter"/>
</dbReference>
<dbReference type="Gene3D" id="3.30.450.40">
    <property type="match status" value="1"/>
</dbReference>
<feature type="transmembrane region" description="Helical" evidence="4">
    <location>
        <begin position="12"/>
        <end position="35"/>
    </location>
</feature>
<evidence type="ECO:0000256" key="3">
    <source>
        <dbReference type="SAM" id="Coils"/>
    </source>
</evidence>
<evidence type="ECO:0000256" key="2">
    <source>
        <dbReference type="ARBA" id="ARBA00034247"/>
    </source>
</evidence>
<gene>
    <name evidence="6" type="ORF">HF682_15370</name>
</gene>
<name>A0A847SGP3_9NEIS</name>
<dbReference type="InterPro" id="IPR029016">
    <property type="entry name" value="GAF-like_dom_sf"/>
</dbReference>
<accession>A0A847SGP3</accession>
<dbReference type="PANTHER" id="PTHR45138:SF9">
    <property type="entry name" value="DIGUANYLATE CYCLASE DGCM-RELATED"/>
    <property type="match status" value="1"/>
</dbReference>
<evidence type="ECO:0000313" key="6">
    <source>
        <dbReference type="EMBL" id="NLR76546.1"/>
    </source>
</evidence>
<dbReference type="SMART" id="SM00065">
    <property type="entry name" value="GAF"/>
    <property type="match status" value="1"/>
</dbReference>
<comment type="caution">
    <text evidence="6">The sequence shown here is derived from an EMBL/GenBank/DDBJ whole genome shotgun (WGS) entry which is preliminary data.</text>
</comment>
<dbReference type="CDD" id="cd01949">
    <property type="entry name" value="GGDEF"/>
    <property type="match status" value="1"/>
</dbReference>
<comment type="catalytic activity">
    <reaction evidence="2">
        <text>2 GTP = 3',3'-c-di-GMP + 2 diphosphate</text>
        <dbReference type="Rhea" id="RHEA:24898"/>
        <dbReference type="ChEBI" id="CHEBI:33019"/>
        <dbReference type="ChEBI" id="CHEBI:37565"/>
        <dbReference type="ChEBI" id="CHEBI:58805"/>
        <dbReference type="EC" id="2.7.7.65"/>
    </reaction>
</comment>
<feature type="domain" description="GGDEF" evidence="5">
    <location>
        <begin position="473"/>
        <end position="608"/>
    </location>
</feature>
<dbReference type="RefSeq" id="WP_168878220.1">
    <property type="nucleotide sequence ID" value="NZ_JABAIM010000004.1"/>
</dbReference>
<dbReference type="GO" id="GO:1902201">
    <property type="term" value="P:negative regulation of bacterial-type flagellum-dependent cell motility"/>
    <property type="evidence" value="ECO:0007669"/>
    <property type="project" value="TreeGrafter"/>
</dbReference>
<dbReference type="EC" id="2.7.7.65" evidence="1"/>
<dbReference type="Pfam" id="PF00990">
    <property type="entry name" value="GGDEF"/>
    <property type="match status" value="1"/>
</dbReference>
<dbReference type="Gene3D" id="3.30.70.270">
    <property type="match status" value="1"/>
</dbReference>
<dbReference type="PANTHER" id="PTHR45138">
    <property type="entry name" value="REGULATORY COMPONENTS OF SENSORY TRANSDUCTION SYSTEM"/>
    <property type="match status" value="1"/>
</dbReference>
<sequence length="608" mass="69678">MRHGQFARRFILSVTMISVLPLLLVMLAYGSFWYVESKEALERQLHKAKQLVPMMQKAWRLNDVAALHDQIDRILLVDGVVAVSWLDREQQRGVIQRAGFVVPDKAAHQEALLNEQGEQIGRIDIYTDLAAMPQNPWRELREGVVWIVATWLVLLIVLNWRFRSWVCQPLLQLSRYVEKGGLQDKPEPFSWQRHGGSSEDELDVLARELVALKQTAYQHVQQEKMGQSVLAEERDRLRSQVVARTHELDYLSRFQRLIGNLFQRFAVMPMSAVEAGLQQALAEVGRFLCVERVSLFQHDPELSHMRYTHEWVEEGFLPTIELLDEVNTRNFPWWMAQLQQGRVLQVDDPLQLPPEARAERDTLMAHGVRSLICMPLLSSEGLMGYITYDALRQPRRWSQEELTLLGITNTLFLSILLYQRRELQLEAARRSLEQYNRKLEMLSRSDELTGLANRRHFNEVRAQEFRRALRDNLPLTLLLFDLDYFKAYNDSLGHAAGDDALKVFADCLKQTFERGTDLVARVGGEEFAVLLPATATPQGVALAERLRATLQARQVHHPNSPVADSLTVSAGLVTLDPERHPDVDTLYTAADRALYEAKALGRNRVVSA</sequence>
<dbReference type="EMBL" id="JABAIM010000004">
    <property type="protein sequence ID" value="NLR76546.1"/>
    <property type="molecule type" value="Genomic_DNA"/>
</dbReference>
<evidence type="ECO:0000259" key="5">
    <source>
        <dbReference type="PROSITE" id="PS50887"/>
    </source>
</evidence>
<dbReference type="NCBIfam" id="TIGR00254">
    <property type="entry name" value="GGDEF"/>
    <property type="match status" value="1"/>
</dbReference>
<dbReference type="GO" id="GO:0005886">
    <property type="term" value="C:plasma membrane"/>
    <property type="evidence" value="ECO:0007669"/>
    <property type="project" value="TreeGrafter"/>
</dbReference>
<dbReference type="InterPro" id="IPR029787">
    <property type="entry name" value="Nucleotide_cyclase"/>
</dbReference>
<proteinExistence type="predicted"/>
<dbReference type="GO" id="GO:0052621">
    <property type="term" value="F:diguanylate cyclase activity"/>
    <property type="evidence" value="ECO:0007669"/>
    <property type="project" value="UniProtKB-EC"/>
</dbReference>
<dbReference type="FunFam" id="3.30.70.270:FF:000001">
    <property type="entry name" value="Diguanylate cyclase domain protein"/>
    <property type="match status" value="1"/>
</dbReference>
<keyword evidence="3" id="KW-0175">Coiled coil</keyword>
<dbReference type="SUPFAM" id="SSF55781">
    <property type="entry name" value="GAF domain-like"/>
    <property type="match status" value="1"/>
</dbReference>
<feature type="coiled-coil region" evidence="3">
    <location>
        <begin position="418"/>
        <end position="445"/>
    </location>
</feature>
<keyword evidence="7" id="KW-1185">Reference proteome</keyword>
<dbReference type="SUPFAM" id="SSF55073">
    <property type="entry name" value="Nucleotide cyclase"/>
    <property type="match status" value="1"/>
</dbReference>
<dbReference type="Pfam" id="PF01590">
    <property type="entry name" value="GAF"/>
    <property type="match status" value="1"/>
</dbReference>
<dbReference type="AlphaFoldDB" id="A0A847SGP3"/>
<keyword evidence="4" id="KW-1133">Transmembrane helix</keyword>
<dbReference type="InterPro" id="IPR003018">
    <property type="entry name" value="GAF"/>
</dbReference>
<dbReference type="InterPro" id="IPR000160">
    <property type="entry name" value="GGDEF_dom"/>
</dbReference>
<dbReference type="SMART" id="SM00267">
    <property type="entry name" value="GGDEF"/>
    <property type="match status" value="1"/>
</dbReference>
<evidence type="ECO:0000256" key="1">
    <source>
        <dbReference type="ARBA" id="ARBA00012528"/>
    </source>
</evidence>
<dbReference type="InterPro" id="IPR043128">
    <property type="entry name" value="Rev_trsase/Diguanyl_cyclase"/>
</dbReference>
<evidence type="ECO:0000256" key="4">
    <source>
        <dbReference type="SAM" id="Phobius"/>
    </source>
</evidence>
<keyword evidence="4" id="KW-0472">Membrane</keyword>
<organism evidence="6 7">
    <name type="scientific">Leeia aquatica</name>
    <dbReference type="NCBI Taxonomy" id="2725557"/>
    <lineage>
        <taxon>Bacteria</taxon>
        <taxon>Pseudomonadati</taxon>
        <taxon>Pseudomonadota</taxon>
        <taxon>Betaproteobacteria</taxon>
        <taxon>Neisseriales</taxon>
        <taxon>Leeiaceae</taxon>
        <taxon>Leeia</taxon>
    </lineage>
</organism>
<dbReference type="PROSITE" id="PS50887">
    <property type="entry name" value="GGDEF"/>
    <property type="match status" value="1"/>
</dbReference>
<dbReference type="Proteomes" id="UP000587991">
    <property type="component" value="Unassembled WGS sequence"/>
</dbReference>
<reference evidence="6 7" key="1">
    <citation type="submission" date="2020-04" db="EMBL/GenBank/DDBJ databases">
        <title>Draft genome of Leeia sp. IMCC25680.</title>
        <authorList>
            <person name="Song J."/>
            <person name="Cho J.-C."/>
        </authorList>
    </citation>
    <scope>NUCLEOTIDE SEQUENCE [LARGE SCALE GENOMIC DNA]</scope>
    <source>
        <strain evidence="6 7">IMCC25680</strain>
    </source>
</reference>
<evidence type="ECO:0000313" key="7">
    <source>
        <dbReference type="Proteomes" id="UP000587991"/>
    </source>
</evidence>
<protein>
    <recommendedName>
        <fullName evidence="1">diguanylate cyclase</fullName>
        <ecNumber evidence="1">2.7.7.65</ecNumber>
    </recommendedName>
</protein>
<dbReference type="InterPro" id="IPR050469">
    <property type="entry name" value="Diguanylate_Cyclase"/>
</dbReference>